<proteinExistence type="predicted"/>
<dbReference type="AlphaFoldDB" id="A0A1B1NF89"/>
<dbReference type="Gene3D" id="1.10.540.10">
    <property type="entry name" value="Acyl-CoA dehydrogenase/oxidase, N-terminal domain"/>
    <property type="match status" value="1"/>
</dbReference>
<dbReference type="PANTHER" id="PTHR43292">
    <property type="entry name" value="ACYL-COA DEHYDROGENASE"/>
    <property type="match status" value="1"/>
</dbReference>
<dbReference type="Gene3D" id="2.40.110.10">
    <property type="entry name" value="Butyryl-CoA Dehydrogenase, subunit A, domain 2"/>
    <property type="match status" value="1"/>
</dbReference>
<protein>
    <submittedName>
        <fullName evidence="6">Butyryl-CoA dehydrogenase</fullName>
        <ecNumber evidence="6">1.3.8.1</ecNumber>
    </submittedName>
</protein>
<dbReference type="InterPro" id="IPR006091">
    <property type="entry name" value="Acyl-CoA_Oxase/DH_mid-dom"/>
</dbReference>
<evidence type="ECO:0000313" key="7">
    <source>
        <dbReference type="Proteomes" id="UP000092482"/>
    </source>
</evidence>
<dbReference type="PROSITE" id="PS00072">
    <property type="entry name" value="ACYL_COA_DH_1"/>
    <property type="match status" value="1"/>
</dbReference>
<dbReference type="RefSeq" id="WP_066641197.1">
    <property type="nucleotide sequence ID" value="NZ_CP014989.1"/>
</dbReference>
<dbReference type="EMBL" id="CP014989">
    <property type="protein sequence ID" value="ANS80069.1"/>
    <property type="molecule type" value="Genomic_DNA"/>
</dbReference>
<dbReference type="SUPFAM" id="SSF47203">
    <property type="entry name" value="Acyl-CoA dehydrogenase C-terminal domain-like"/>
    <property type="match status" value="1"/>
</dbReference>
<keyword evidence="7" id="KW-1185">Reference proteome</keyword>
<dbReference type="Pfam" id="PF02771">
    <property type="entry name" value="Acyl-CoA_dh_N"/>
    <property type="match status" value="1"/>
</dbReference>
<dbReference type="InterPro" id="IPR013786">
    <property type="entry name" value="AcylCoA_DH/ox_N"/>
</dbReference>
<sequence>MHLDATDLSESEIRLQQEVREFLAERLPPGSYDVGLGMTGASDPQFSRDLGARGWLGMSLPPEYGGGGRTAVERLVVVEELLAVGAPVAYHWIGDRQSGPNIAANGTEEQKRALLPGIASGELSFSIGMSEPDSGSDLASLRTRAERVPGGWRVNGTKIWTTGAAQATHILALFRTSDDRHHGLTQFIVERDLDGLTVSPIPFIDGTREFCELAFEDVFIPDEMVLGEVGAGWGQNTAELALERGGVDRWMSLMAVLDHWARGGWGPLGAAATADAGQITARCWAFRGVSLAIARMVDSGKSPSIEAALAKEMATRFEQDCVEIVTRHYGRTPDLTSDDPYESLLARAILVSPSWSIRGGTVEILRNIVSKGLAQA</sequence>
<accession>A0A1B1NF89</accession>
<reference evidence="6 7" key="1">
    <citation type="submission" date="2016-03" db="EMBL/GenBank/DDBJ databases">
        <title>Shallow-sea hydrothermal system.</title>
        <authorList>
            <person name="Tang K."/>
        </authorList>
    </citation>
    <scope>NUCLEOTIDE SEQUENCE [LARGE SCALE GENOMIC DNA]</scope>
    <source>
        <strain evidence="6 7">JLT9</strain>
    </source>
</reference>
<dbReference type="PANTHER" id="PTHR43292:SF4">
    <property type="entry name" value="ACYL-COA DEHYDROGENASE FADE34"/>
    <property type="match status" value="1"/>
</dbReference>
<dbReference type="Gene3D" id="1.20.140.10">
    <property type="entry name" value="Butyryl-CoA Dehydrogenase, subunit A, domain 3"/>
    <property type="match status" value="1"/>
</dbReference>
<evidence type="ECO:0000259" key="5">
    <source>
        <dbReference type="Pfam" id="PF02771"/>
    </source>
</evidence>
<dbReference type="Proteomes" id="UP000092482">
    <property type="component" value="Chromosome"/>
</dbReference>
<dbReference type="SUPFAM" id="SSF56645">
    <property type="entry name" value="Acyl-CoA dehydrogenase NM domain-like"/>
    <property type="match status" value="1"/>
</dbReference>
<dbReference type="EC" id="1.3.8.1" evidence="6"/>
<dbReference type="InterPro" id="IPR009100">
    <property type="entry name" value="AcylCoA_DH/oxidase_NM_dom_sf"/>
</dbReference>
<evidence type="ECO:0000256" key="2">
    <source>
        <dbReference type="ARBA" id="ARBA00022630"/>
    </source>
</evidence>
<evidence type="ECO:0000313" key="6">
    <source>
        <dbReference type="EMBL" id="ANS80069.1"/>
    </source>
</evidence>
<dbReference type="GO" id="GO:0005886">
    <property type="term" value="C:plasma membrane"/>
    <property type="evidence" value="ECO:0007669"/>
    <property type="project" value="TreeGrafter"/>
</dbReference>
<gene>
    <name evidence="6" type="ORF">SGUI_2673</name>
</gene>
<dbReference type="InterPro" id="IPR006089">
    <property type="entry name" value="Acyl-CoA_DH_CS"/>
</dbReference>
<comment type="cofactor">
    <cofactor evidence="1">
        <name>FAD</name>
        <dbReference type="ChEBI" id="CHEBI:57692"/>
    </cofactor>
</comment>
<dbReference type="InterPro" id="IPR037069">
    <property type="entry name" value="AcylCoA_DH/ox_N_sf"/>
</dbReference>
<evidence type="ECO:0000259" key="4">
    <source>
        <dbReference type="Pfam" id="PF02770"/>
    </source>
</evidence>
<keyword evidence="3 6" id="KW-0560">Oxidoreductase</keyword>
<keyword evidence="2" id="KW-0285">Flavoprotein</keyword>
<dbReference type="OrthoDB" id="2769798at2"/>
<feature type="domain" description="Acyl-CoA dehydrogenase/oxidase N-terminal" evidence="5">
    <location>
        <begin position="10"/>
        <end position="122"/>
    </location>
</feature>
<name>A0A1B1NF89_9MICO</name>
<organism evidence="6 7">
    <name type="scientific">Serinicoccus hydrothermalis</name>
    <dbReference type="NCBI Taxonomy" id="1758689"/>
    <lineage>
        <taxon>Bacteria</taxon>
        <taxon>Bacillati</taxon>
        <taxon>Actinomycetota</taxon>
        <taxon>Actinomycetes</taxon>
        <taxon>Micrococcales</taxon>
        <taxon>Ornithinimicrobiaceae</taxon>
        <taxon>Serinicoccus</taxon>
    </lineage>
</organism>
<dbReference type="GO" id="GO:0016937">
    <property type="term" value="F:short-chain fatty acyl-CoA dehydrogenase activity"/>
    <property type="evidence" value="ECO:0007669"/>
    <property type="project" value="UniProtKB-EC"/>
</dbReference>
<dbReference type="Pfam" id="PF02770">
    <property type="entry name" value="Acyl-CoA_dh_M"/>
    <property type="match status" value="1"/>
</dbReference>
<dbReference type="GO" id="GO:0050660">
    <property type="term" value="F:flavin adenine dinucleotide binding"/>
    <property type="evidence" value="ECO:0007669"/>
    <property type="project" value="InterPro"/>
</dbReference>
<evidence type="ECO:0000256" key="1">
    <source>
        <dbReference type="ARBA" id="ARBA00001974"/>
    </source>
</evidence>
<dbReference type="InterPro" id="IPR052161">
    <property type="entry name" value="Mycobact_Acyl-CoA_DH"/>
</dbReference>
<dbReference type="InterPro" id="IPR046373">
    <property type="entry name" value="Acyl-CoA_Oxase/DH_mid-dom_sf"/>
</dbReference>
<dbReference type="STRING" id="1758689.SGUI_2673"/>
<feature type="domain" description="Acyl-CoA oxidase/dehydrogenase middle" evidence="4">
    <location>
        <begin position="127"/>
        <end position="218"/>
    </location>
</feature>
<dbReference type="InterPro" id="IPR036250">
    <property type="entry name" value="AcylCo_DH-like_C"/>
</dbReference>
<dbReference type="KEGG" id="serj:SGUI_2673"/>
<dbReference type="PATRIC" id="fig|1758689.4.peg.2794"/>
<evidence type="ECO:0000256" key="3">
    <source>
        <dbReference type="ARBA" id="ARBA00023002"/>
    </source>
</evidence>